<dbReference type="RefSeq" id="WP_301571015.1">
    <property type="nucleotide sequence ID" value="NZ_JAPWIE010000003.1"/>
</dbReference>
<proteinExistence type="predicted"/>
<reference evidence="2" key="1">
    <citation type="submission" date="2022-12" db="EMBL/GenBank/DDBJ databases">
        <authorList>
            <person name="Krivoruchko A.V."/>
            <person name="Elkin A."/>
        </authorList>
    </citation>
    <scope>NUCLEOTIDE SEQUENCE</scope>
    <source>
        <strain evidence="2">IEGM 1388</strain>
    </source>
</reference>
<dbReference type="InterPro" id="IPR000073">
    <property type="entry name" value="AB_hydrolase_1"/>
</dbReference>
<dbReference type="Proteomes" id="UP001067235">
    <property type="component" value="Unassembled WGS sequence"/>
</dbReference>
<dbReference type="EMBL" id="JAPWIE010000003">
    <property type="protein sequence ID" value="MCZ4550418.1"/>
    <property type="molecule type" value="Genomic_DNA"/>
</dbReference>
<comment type="caution">
    <text evidence="2">The sequence shown here is derived from an EMBL/GenBank/DDBJ whole genome shotgun (WGS) entry which is preliminary data.</text>
</comment>
<accession>A0ABT4MTS8</accession>
<dbReference type="InterPro" id="IPR029058">
    <property type="entry name" value="AB_hydrolase_fold"/>
</dbReference>
<evidence type="ECO:0000313" key="3">
    <source>
        <dbReference type="Proteomes" id="UP001067235"/>
    </source>
</evidence>
<keyword evidence="3" id="KW-1185">Reference proteome</keyword>
<name>A0ABT4MTS8_GORRU</name>
<sequence>MSESNTSAWLLLHGVPLTPAVWAPLVQLLPAATAADAVMPTLTATESSPDVQAELAGDLIARHCQDARRLHLVGHSFGGQVALEFALQAPASVASLTLLCTRDTPFPAFAQLAETVRNSPIDPSQSIQRWFSAAEIDANGPAVRYARTTLERADRTQWATALAAISRFDCSDRTGRITAPTTVIAADRDPVSSVAAMGEMADRIDGARMTVLADAGHMSPFSDPERLADLLIASARRA</sequence>
<dbReference type="Pfam" id="PF12697">
    <property type="entry name" value="Abhydrolase_6"/>
    <property type="match status" value="1"/>
</dbReference>
<evidence type="ECO:0000259" key="1">
    <source>
        <dbReference type="Pfam" id="PF12697"/>
    </source>
</evidence>
<dbReference type="PANTHER" id="PTHR43798">
    <property type="entry name" value="MONOACYLGLYCEROL LIPASE"/>
    <property type="match status" value="1"/>
</dbReference>
<feature type="domain" description="AB hydrolase-1" evidence="1">
    <location>
        <begin position="10"/>
        <end position="229"/>
    </location>
</feature>
<gene>
    <name evidence="2" type="ORF">O4213_10530</name>
</gene>
<dbReference type="GO" id="GO:0016787">
    <property type="term" value="F:hydrolase activity"/>
    <property type="evidence" value="ECO:0007669"/>
    <property type="project" value="UniProtKB-KW"/>
</dbReference>
<evidence type="ECO:0000313" key="2">
    <source>
        <dbReference type="EMBL" id="MCZ4550418.1"/>
    </source>
</evidence>
<dbReference type="Gene3D" id="3.40.50.1820">
    <property type="entry name" value="alpha/beta hydrolase"/>
    <property type="match status" value="1"/>
</dbReference>
<dbReference type="SUPFAM" id="SSF53474">
    <property type="entry name" value="alpha/beta-Hydrolases"/>
    <property type="match status" value="1"/>
</dbReference>
<dbReference type="InterPro" id="IPR050266">
    <property type="entry name" value="AB_hydrolase_sf"/>
</dbReference>
<protein>
    <submittedName>
        <fullName evidence="2">Alpha/beta hydrolase</fullName>
    </submittedName>
</protein>
<keyword evidence="2" id="KW-0378">Hydrolase</keyword>
<organism evidence="2 3">
    <name type="scientific">Gordonia rubripertincta</name>
    <name type="common">Rhodococcus corallinus</name>
    <dbReference type="NCBI Taxonomy" id="36822"/>
    <lineage>
        <taxon>Bacteria</taxon>
        <taxon>Bacillati</taxon>
        <taxon>Actinomycetota</taxon>
        <taxon>Actinomycetes</taxon>
        <taxon>Mycobacteriales</taxon>
        <taxon>Gordoniaceae</taxon>
        <taxon>Gordonia</taxon>
    </lineage>
</organism>